<evidence type="ECO:0000313" key="2">
    <source>
        <dbReference type="Proteomes" id="UP000193067"/>
    </source>
</evidence>
<sequence>MHNLFLGELRHHCINVWGIDVKDKSAFATRARPHTPEEQKKWLDRVTDALRKRSIPAVTQAWKGYVVTIAQLNGITPASKLTKREYAKALIEWLLIPPVLAEDTNDFHLAKGPYDISKYRVLTADVLSQLRHDIEHTFLPSWLERPPKNFGSPAHGKLKADHWRTVCTIHMVITLVRLWGREAAPERKRLLLENFCHLVIAHELVPNHHLSLHLAACLLLFGPVHGWWAFPFERFNGILERLSTNNQTNQIPLTFMHTFTAGAELRWTVATMDWPDSEDFKDVLKAFRSTYGDMAQGTTVLTSVSPSGCPHISPLAQFVSKVNHGNVVYGTCAHNIRNSFICFRDTSSAEAFLIVDWYEPLTSSDLPKDPYRRFPLLETKLYYNRFQACKSVIPVSDVETHFAALAYDSSDIGADCIVVHSLDRVCATYIDISSS</sequence>
<name>A0A1Y2INP5_TRAC3</name>
<evidence type="ECO:0000313" key="1">
    <source>
        <dbReference type="EMBL" id="OSD02717.1"/>
    </source>
</evidence>
<dbReference type="Proteomes" id="UP000193067">
    <property type="component" value="Unassembled WGS sequence"/>
</dbReference>
<keyword evidence="2" id="KW-1185">Reference proteome</keyword>
<dbReference type="EMBL" id="KZ084103">
    <property type="protein sequence ID" value="OSD02717.1"/>
    <property type="molecule type" value="Genomic_DNA"/>
</dbReference>
<dbReference type="PANTHER" id="PTHR46579">
    <property type="entry name" value="F5/8 TYPE C DOMAIN-CONTAINING PROTEIN-RELATED"/>
    <property type="match status" value="1"/>
</dbReference>
<protein>
    <submittedName>
        <fullName evidence="1">Uncharacterized protein</fullName>
    </submittedName>
</protein>
<proteinExistence type="predicted"/>
<dbReference type="AlphaFoldDB" id="A0A1Y2INP5"/>
<organism evidence="1 2">
    <name type="scientific">Trametes coccinea (strain BRFM310)</name>
    <name type="common">Pycnoporus coccineus</name>
    <dbReference type="NCBI Taxonomy" id="1353009"/>
    <lineage>
        <taxon>Eukaryota</taxon>
        <taxon>Fungi</taxon>
        <taxon>Dikarya</taxon>
        <taxon>Basidiomycota</taxon>
        <taxon>Agaricomycotina</taxon>
        <taxon>Agaricomycetes</taxon>
        <taxon>Polyporales</taxon>
        <taxon>Polyporaceae</taxon>
        <taxon>Trametes</taxon>
    </lineage>
</organism>
<reference evidence="1 2" key="1">
    <citation type="journal article" date="2015" name="Biotechnol. Biofuels">
        <title>Enhanced degradation of softwood versus hardwood by the white-rot fungus Pycnoporus coccineus.</title>
        <authorList>
            <person name="Couturier M."/>
            <person name="Navarro D."/>
            <person name="Chevret D."/>
            <person name="Henrissat B."/>
            <person name="Piumi F."/>
            <person name="Ruiz-Duenas F.J."/>
            <person name="Martinez A.T."/>
            <person name="Grigoriev I.V."/>
            <person name="Riley R."/>
            <person name="Lipzen A."/>
            <person name="Berrin J.G."/>
            <person name="Master E.R."/>
            <person name="Rosso M.N."/>
        </authorList>
    </citation>
    <scope>NUCLEOTIDE SEQUENCE [LARGE SCALE GENOMIC DNA]</scope>
    <source>
        <strain evidence="1 2">BRFM310</strain>
    </source>
</reference>
<gene>
    <name evidence="1" type="ORF">PYCCODRAFT_1444830</name>
</gene>
<accession>A0A1Y2INP5</accession>
<dbReference type="PANTHER" id="PTHR46579:SF1">
    <property type="entry name" value="F5_8 TYPE C DOMAIN-CONTAINING PROTEIN"/>
    <property type="match status" value="1"/>
</dbReference>
<dbReference type="OrthoDB" id="3247418at2759"/>